<sequence length="80" mass="8071">MFRWMSVSASQNGHKCPVCGSTICSGGGDTGNGDDTGRGGDSICGSGDEYDVSCDGGRVDMARNLSTSTADGNGIVSDTR</sequence>
<proteinExistence type="predicted"/>
<protein>
    <submittedName>
        <fullName evidence="1">Uncharacterized protein</fullName>
    </submittedName>
</protein>
<keyword evidence="2" id="KW-1185">Reference proteome</keyword>
<name>A0ABQ4Y922_9ASTR</name>
<dbReference type="EMBL" id="BQNB010010154">
    <property type="protein sequence ID" value="GJS73443.1"/>
    <property type="molecule type" value="Genomic_DNA"/>
</dbReference>
<dbReference type="Proteomes" id="UP001151760">
    <property type="component" value="Unassembled WGS sequence"/>
</dbReference>
<reference evidence="1" key="2">
    <citation type="submission" date="2022-01" db="EMBL/GenBank/DDBJ databases">
        <authorList>
            <person name="Yamashiro T."/>
            <person name="Shiraishi A."/>
            <person name="Satake H."/>
            <person name="Nakayama K."/>
        </authorList>
    </citation>
    <scope>NUCLEOTIDE SEQUENCE</scope>
</reference>
<reference evidence="1" key="1">
    <citation type="journal article" date="2022" name="Int. J. Mol. Sci.">
        <title>Draft Genome of Tanacetum Coccineum: Genomic Comparison of Closely Related Tanacetum-Family Plants.</title>
        <authorList>
            <person name="Yamashiro T."/>
            <person name="Shiraishi A."/>
            <person name="Nakayama K."/>
            <person name="Satake H."/>
        </authorList>
    </citation>
    <scope>NUCLEOTIDE SEQUENCE</scope>
</reference>
<gene>
    <name evidence="1" type="ORF">Tco_0706284</name>
</gene>
<comment type="caution">
    <text evidence="1">The sequence shown here is derived from an EMBL/GenBank/DDBJ whole genome shotgun (WGS) entry which is preliminary data.</text>
</comment>
<evidence type="ECO:0000313" key="2">
    <source>
        <dbReference type="Proteomes" id="UP001151760"/>
    </source>
</evidence>
<organism evidence="1 2">
    <name type="scientific">Tanacetum coccineum</name>
    <dbReference type="NCBI Taxonomy" id="301880"/>
    <lineage>
        <taxon>Eukaryota</taxon>
        <taxon>Viridiplantae</taxon>
        <taxon>Streptophyta</taxon>
        <taxon>Embryophyta</taxon>
        <taxon>Tracheophyta</taxon>
        <taxon>Spermatophyta</taxon>
        <taxon>Magnoliopsida</taxon>
        <taxon>eudicotyledons</taxon>
        <taxon>Gunneridae</taxon>
        <taxon>Pentapetalae</taxon>
        <taxon>asterids</taxon>
        <taxon>campanulids</taxon>
        <taxon>Asterales</taxon>
        <taxon>Asteraceae</taxon>
        <taxon>Asteroideae</taxon>
        <taxon>Anthemideae</taxon>
        <taxon>Anthemidinae</taxon>
        <taxon>Tanacetum</taxon>
    </lineage>
</organism>
<accession>A0ABQ4Y922</accession>
<evidence type="ECO:0000313" key="1">
    <source>
        <dbReference type="EMBL" id="GJS73443.1"/>
    </source>
</evidence>